<feature type="domain" description="Acyl-CoA oxidase/dehydrogenase middle" evidence="6">
    <location>
        <begin position="177"/>
        <end position="301"/>
    </location>
</feature>
<dbReference type="GO" id="GO:0003995">
    <property type="term" value="F:acyl-CoA dehydrogenase activity"/>
    <property type="evidence" value="ECO:0007669"/>
    <property type="project" value="TreeGrafter"/>
</dbReference>
<dbReference type="STRING" id="329046.A0A1Y2C8P1"/>
<sequence>MFVQTPPTQPPNAFLADRVLLAIIKRRAKEHSQDIHKDLVRFSDVLASPEVKENCREANTYLPQLRQYSSWGEHIDKIDTAHGWKAMKDLSAKEGLIATGYETKNYPQNPSLARVHQFAKLFLFSPVSALYTCPLAMTDGAALLLSLSDDPTTADVKREYLPRLLSRDPEKFICSGQWMTEKPGGSDVGNTETCAVPCPGTVDPNSFLIQGRKWFSSATDADITFLLAREGVATDNNTHTFQETSKGLSLFFAPIWLETPETLKVHRHARRSVQKLNGIQIVALKNKHGTKQLPTAELELNGMRARRMGPQFKGVKTVATMLNITRLHAAIGTIAGLRHVLFLAKDFANKRVAFGKLLRDQPLQARVLADLETVTAGLMHSCFYVVGLLGKSENGGNVEDGVMLRFLTPVMKAFVSKMSNAGISECMEALGGVGYIEETGVSTILRDQAVNMIWEGATNVMSLDVLRVLLETKGVAAFIFQRRMIELLNVKTGSQTLETLKRKLEAQLASFPDLCKSAMSNEVESRTLLFSMGYLIGGVLLVEEALFSNEETDVAIAQRWIHNCGAIGNFGVGGYDQKDVFTKDSDILVAFGSKL</sequence>
<dbReference type="PANTHER" id="PTHR42707">
    <property type="entry name" value="ACYL-COA DEHYDROGENASE"/>
    <property type="match status" value="1"/>
</dbReference>
<keyword evidence="4" id="KW-0560">Oxidoreductase</keyword>
<dbReference type="Proteomes" id="UP000193642">
    <property type="component" value="Unassembled WGS sequence"/>
</dbReference>
<evidence type="ECO:0000259" key="8">
    <source>
        <dbReference type="Pfam" id="PF22217"/>
    </source>
</evidence>
<name>A0A1Y2C8P1_9FUNG</name>
<dbReference type="InterPro" id="IPR052904">
    <property type="entry name" value="Acyl-CoA_dehydrogenase-like"/>
</dbReference>
<dbReference type="Pfam" id="PF00441">
    <property type="entry name" value="Acyl-CoA_dh_1"/>
    <property type="match status" value="1"/>
</dbReference>
<reference evidence="9 10" key="1">
    <citation type="submission" date="2016-07" db="EMBL/GenBank/DDBJ databases">
        <title>Pervasive Adenine N6-methylation of Active Genes in Fungi.</title>
        <authorList>
            <consortium name="DOE Joint Genome Institute"/>
            <person name="Mondo S.J."/>
            <person name="Dannebaum R.O."/>
            <person name="Kuo R.C."/>
            <person name="Labutti K."/>
            <person name="Haridas S."/>
            <person name="Kuo A."/>
            <person name="Salamov A."/>
            <person name="Ahrendt S.R."/>
            <person name="Lipzen A."/>
            <person name="Sullivan W."/>
            <person name="Andreopoulos W.B."/>
            <person name="Clum A."/>
            <person name="Lindquist E."/>
            <person name="Daum C."/>
            <person name="Ramamoorthy G.K."/>
            <person name="Gryganskyi A."/>
            <person name="Culley D."/>
            <person name="Magnuson J.K."/>
            <person name="James T.Y."/>
            <person name="O'Malley M.A."/>
            <person name="Stajich J.E."/>
            <person name="Spatafora J.W."/>
            <person name="Visel A."/>
            <person name="Grigoriev I.V."/>
        </authorList>
    </citation>
    <scope>NUCLEOTIDE SEQUENCE [LARGE SCALE GENOMIC DNA]</scope>
    <source>
        <strain evidence="9 10">JEL800</strain>
    </source>
</reference>
<dbReference type="EMBL" id="MCGO01000025">
    <property type="protein sequence ID" value="ORY43403.1"/>
    <property type="molecule type" value="Genomic_DNA"/>
</dbReference>
<dbReference type="InterPro" id="IPR009075">
    <property type="entry name" value="AcylCo_DH/oxidase_C"/>
</dbReference>
<comment type="caution">
    <text evidence="9">The sequence shown here is derived from an EMBL/GenBank/DDBJ whole genome shotgun (WGS) entry which is preliminary data.</text>
</comment>
<evidence type="ECO:0000259" key="7">
    <source>
        <dbReference type="Pfam" id="PF18158"/>
    </source>
</evidence>
<evidence type="ECO:0000256" key="1">
    <source>
        <dbReference type="ARBA" id="ARBA00009347"/>
    </source>
</evidence>
<dbReference type="Pfam" id="PF02770">
    <property type="entry name" value="Acyl-CoA_dh_M"/>
    <property type="match status" value="1"/>
</dbReference>
<dbReference type="Pfam" id="PF22217">
    <property type="entry name" value="ACDH-11_C"/>
    <property type="match status" value="1"/>
</dbReference>
<dbReference type="AlphaFoldDB" id="A0A1Y2C8P1"/>
<keyword evidence="3 4" id="KW-0274">FAD</keyword>
<evidence type="ECO:0000256" key="3">
    <source>
        <dbReference type="ARBA" id="ARBA00022827"/>
    </source>
</evidence>
<dbReference type="Gene3D" id="1.20.140.10">
    <property type="entry name" value="Butyryl-CoA Dehydrogenase, subunit A, domain 3"/>
    <property type="match status" value="1"/>
</dbReference>
<accession>A0A1Y2C8P1</accession>
<dbReference type="InterPro" id="IPR041504">
    <property type="entry name" value="AidB_N"/>
</dbReference>
<dbReference type="InterPro" id="IPR006091">
    <property type="entry name" value="Acyl-CoA_Oxase/DH_mid-dom"/>
</dbReference>
<protein>
    <recommendedName>
        <fullName evidence="11">Acyl-CoA dehydrogenase NM domain-like protein</fullName>
    </recommendedName>
</protein>
<comment type="cofactor">
    <cofactor evidence="4">
        <name>FAD</name>
        <dbReference type="ChEBI" id="CHEBI:57692"/>
    </cofactor>
</comment>
<gene>
    <name evidence="9" type="ORF">BCR33DRAFT_717622</name>
</gene>
<keyword evidence="10" id="KW-1185">Reference proteome</keyword>
<dbReference type="Gene3D" id="6.10.250.600">
    <property type="match status" value="1"/>
</dbReference>
<evidence type="ECO:0000313" key="10">
    <source>
        <dbReference type="Proteomes" id="UP000193642"/>
    </source>
</evidence>
<dbReference type="Pfam" id="PF18158">
    <property type="entry name" value="AidB_N"/>
    <property type="match status" value="1"/>
</dbReference>
<dbReference type="SUPFAM" id="SSF56645">
    <property type="entry name" value="Acyl-CoA dehydrogenase NM domain-like"/>
    <property type="match status" value="1"/>
</dbReference>
<evidence type="ECO:0008006" key="11">
    <source>
        <dbReference type="Google" id="ProtNLM"/>
    </source>
</evidence>
<feature type="domain" description="Acyl-CoA dehydrogenase/oxidase C-terminal" evidence="5">
    <location>
        <begin position="313"/>
        <end position="469"/>
    </location>
</feature>
<feature type="domain" description="Acyl-CoA dehydrogenase 11-like C-terminal" evidence="8">
    <location>
        <begin position="479"/>
        <end position="562"/>
    </location>
</feature>
<feature type="domain" description="Adaptive response protein AidB N-terminal" evidence="7">
    <location>
        <begin position="4"/>
        <end position="168"/>
    </location>
</feature>
<evidence type="ECO:0000256" key="4">
    <source>
        <dbReference type="RuleBase" id="RU362125"/>
    </source>
</evidence>
<evidence type="ECO:0000313" key="9">
    <source>
        <dbReference type="EMBL" id="ORY43403.1"/>
    </source>
</evidence>
<dbReference type="OrthoDB" id="10251155at2759"/>
<dbReference type="InterPro" id="IPR009100">
    <property type="entry name" value="AcylCoA_DH/oxidase_NM_dom_sf"/>
</dbReference>
<dbReference type="Gene3D" id="2.40.110.20">
    <property type="match status" value="1"/>
</dbReference>
<dbReference type="InterPro" id="IPR036250">
    <property type="entry name" value="AcylCo_DH-like_C"/>
</dbReference>
<dbReference type="SUPFAM" id="SSF47203">
    <property type="entry name" value="Acyl-CoA dehydrogenase C-terminal domain-like"/>
    <property type="match status" value="1"/>
</dbReference>
<proteinExistence type="inferred from homology"/>
<evidence type="ECO:0000259" key="6">
    <source>
        <dbReference type="Pfam" id="PF02770"/>
    </source>
</evidence>
<evidence type="ECO:0000259" key="5">
    <source>
        <dbReference type="Pfam" id="PF00441"/>
    </source>
</evidence>
<dbReference type="InterPro" id="IPR053998">
    <property type="entry name" value="ACDH-11_C"/>
</dbReference>
<comment type="similarity">
    <text evidence="1 4">Belongs to the acyl-CoA dehydrogenase family.</text>
</comment>
<keyword evidence="2 4" id="KW-0285">Flavoprotein</keyword>
<organism evidence="9 10">
    <name type="scientific">Rhizoclosmatium globosum</name>
    <dbReference type="NCBI Taxonomy" id="329046"/>
    <lineage>
        <taxon>Eukaryota</taxon>
        <taxon>Fungi</taxon>
        <taxon>Fungi incertae sedis</taxon>
        <taxon>Chytridiomycota</taxon>
        <taxon>Chytridiomycota incertae sedis</taxon>
        <taxon>Chytridiomycetes</taxon>
        <taxon>Chytridiales</taxon>
        <taxon>Chytriomycetaceae</taxon>
        <taxon>Rhizoclosmatium</taxon>
    </lineage>
</organism>
<evidence type="ECO:0000256" key="2">
    <source>
        <dbReference type="ARBA" id="ARBA00022630"/>
    </source>
</evidence>
<dbReference type="PANTHER" id="PTHR42707:SF2">
    <property type="entry name" value="ACD11 DEHYDROGENASE"/>
    <property type="match status" value="1"/>
</dbReference>